<gene>
    <name evidence="2" type="ORF">MKP05_19085</name>
</gene>
<keyword evidence="1" id="KW-1133">Transmembrane helix</keyword>
<feature type="transmembrane region" description="Helical" evidence="1">
    <location>
        <begin position="29"/>
        <end position="50"/>
    </location>
</feature>
<organism evidence="2 3">
    <name type="scientific">Halomonas flagellata</name>
    <dbReference type="NCBI Taxonomy" id="2920385"/>
    <lineage>
        <taxon>Bacteria</taxon>
        <taxon>Pseudomonadati</taxon>
        <taxon>Pseudomonadota</taxon>
        <taxon>Gammaproteobacteria</taxon>
        <taxon>Oceanospirillales</taxon>
        <taxon>Halomonadaceae</taxon>
        <taxon>Halomonas</taxon>
    </lineage>
</organism>
<proteinExistence type="predicted"/>
<keyword evidence="1" id="KW-0812">Transmembrane</keyword>
<evidence type="ECO:0000313" key="3">
    <source>
        <dbReference type="Proteomes" id="UP001202117"/>
    </source>
</evidence>
<accession>A0ABS9RZD6</accession>
<evidence type="ECO:0000313" key="2">
    <source>
        <dbReference type="EMBL" id="MCH4565207.1"/>
    </source>
</evidence>
<protein>
    <submittedName>
        <fullName evidence="2">Uncharacterized protein</fullName>
    </submittedName>
</protein>
<reference evidence="2 3" key="1">
    <citation type="submission" date="2022-02" db="EMBL/GenBank/DDBJ databases">
        <title>Halomonas fukangensis sp. nov., a halophilic bacterium isolated from a bulk soil of Kalidium foliatum at Fukang.</title>
        <authorList>
            <person name="Huang Y."/>
        </authorList>
    </citation>
    <scope>NUCLEOTIDE SEQUENCE [LARGE SCALE GENOMIC DNA]</scope>
    <source>
        <strain evidence="2 3">EGI 63088</strain>
    </source>
</reference>
<dbReference type="RefSeq" id="WP_181422068.1">
    <property type="nucleotide sequence ID" value="NZ_JAKVPY010000031.1"/>
</dbReference>
<dbReference type="EMBL" id="JAKVPY010000031">
    <property type="protein sequence ID" value="MCH4565207.1"/>
    <property type="molecule type" value="Genomic_DNA"/>
</dbReference>
<dbReference type="Proteomes" id="UP001202117">
    <property type="component" value="Unassembled WGS sequence"/>
</dbReference>
<name>A0ABS9RZD6_9GAMM</name>
<evidence type="ECO:0000256" key="1">
    <source>
        <dbReference type="SAM" id="Phobius"/>
    </source>
</evidence>
<sequence>MAHRSHTHRHRPEGPCHFSLMSLSATRRLLLATIPLALLWLTVSWAAGWWS</sequence>
<keyword evidence="3" id="KW-1185">Reference proteome</keyword>
<comment type="caution">
    <text evidence="2">The sequence shown here is derived from an EMBL/GenBank/DDBJ whole genome shotgun (WGS) entry which is preliminary data.</text>
</comment>
<keyword evidence="1" id="KW-0472">Membrane</keyword>